<protein>
    <submittedName>
        <fullName evidence="2">Uncharacterized protein</fullName>
    </submittedName>
</protein>
<dbReference type="RefSeq" id="XP_044376049.1">
    <property type="nucleotide sequence ID" value="XM_044520114.1"/>
</dbReference>
<accession>A0A3B6JLG1</accession>
<dbReference type="Gramene" id="TraesJUL4D03G02541860.8">
    <property type="protein sequence ID" value="TraesJUL4D03G02541860.8"/>
    <property type="gene ID" value="TraesJUL4D03G02541860"/>
</dbReference>
<dbReference type="SMR" id="A0A3B6JLG1"/>
<sequence>MSSRLRLLSLLRSGRLAPAPAPAPAGRLAGAPASRGLHLPAAAAAAAASSGSESNDGNFGYFSNRRLGFKFGAILIGQAAFFLSLSDGSVLAQDDSVAPAATMSKQADAIVAGLRRIEDGSVISNEHTIKWRIFTDKARAFFIKGKLDEAERFFKAALHQAKEGFGLRDPHAASALKNLAEFYVLRKEFEKAEPLFLEAIEILEQSFGPDDIRVGRALRNLGQHYHIQNRFDQAQTCYERALKIQGSVVGPGHPDYANTMYLLARVLSQQRKRKDAEALLRESIRILEEAGLGESPACLQRMMFHSMELMNLKQLDEAENLRRKILHIMELSKGWDSLGTTAAAVQLSVTLVALGKLRESEELLQRCLAVRKKILSEDHIQVASILVHLARLSLLRIISDIKVNNDLCRSHLVRGKRLVNDAIRIAEKILNPSREDQKKPKNAFGIELERIAATGILLEALEIVGHLDSGRMAIQAWAPANSVLLLRLPREHMKHGYFKIDVVRIPDKCWLFIWPAKYLISLQYTTLRIHFNKFEKFDYEHFEQALRRWVSLYNEPRTRNIVSNALRPLYMKCWRTLVGATRHAPFMDAPHLQDLLAESQQIMKELGGENNMMTGSVDFGDAEE</sequence>
<dbReference type="Gramene" id="TraesJUL4D03G02541860.5">
    <property type="protein sequence ID" value="TraesJUL4D03G02541860.5"/>
    <property type="gene ID" value="TraesJUL4D03G02541860"/>
</dbReference>
<dbReference type="Gramene" id="TraesPARA_EIv1.0_1470040.1">
    <property type="protein sequence ID" value="TraesPARA_EIv1.0_1470040.1.CDS"/>
    <property type="gene ID" value="TraesPARA_EIv1.0_1470040"/>
</dbReference>
<dbReference type="Pfam" id="PF13424">
    <property type="entry name" value="TPR_12"/>
    <property type="match status" value="1"/>
</dbReference>
<dbReference type="InterPro" id="IPR019734">
    <property type="entry name" value="TPR_rpt"/>
</dbReference>
<dbReference type="Gramene" id="TraesJAG4D03G02519840.1">
    <property type="protein sequence ID" value="TraesJAG4D03G02519840.1"/>
    <property type="gene ID" value="TraesJAG4D03G02519840"/>
</dbReference>
<dbReference type="PANTHER" id="PTHR47689">
    <property type="entry name" value="TETRATRICOPEPTIDE REPEAT (TPR)-LIKE SUPERFAMILY PROTEIN"/>
    <property type="match status" value="1"/>
</dbReference>
<keyword evidence="3" id="KW-1185">Reference proteome</keyword>
<evidence type="ECO:0000256" key="1">
    <source>
        <dbReference type="PROSITE-ProRule" id="PRU00339"/>
    </source>
</evidence>
<evidence type="ECO:0000313" key="2">
    <source>
        <dbReference type="EnsemblPlants" id="TraesCS4D02G240100.2"/>
    </source>
</evidence>
<dbReference type="SUPFAM" id="SSF48452">
    <property type="entry name" value="TPR-like"/>
    <property type="match status" value="2"/>
</dbReference>
<dbReference type="Gramene" id="TraesCS4D02G240100.2">
    <property type="protein sequence ID" value="TraesCS4D02G240100.2"/>
    <property type="gene ID" value="TraesCS4D02G240100"/>
</dbReference>
<dbReference type="OrthoDB" id="1658288at2759"/>
<dbReference type="Pfam" id="PF13374">
    <property type="entry name" value="TPR_10"/>
    <property type="match status" value="2"/>
</dbReference>
<dbReference type="Gramene" id="TraesNOR4D03G02539900.1">
    <property type="protein sequence ID" value="TraesNOR4D03G02539900.1"/>
    <property type="gene ID" value="TraesNOR4D03G02539900"/>
</dbReference>
<dbReference type="SMART" id="SM00028">
    <property type="entry name" value="TPR"/>
    <property type="match status" value="5"/>
</dbReference>
<dbReference type="PROSITE" id="PS50005">
    <property type="entry name" value="TPR"/>
    <property type="match status" value="2"/>
</dbReference>
<name>A0A3B6JLG1_WHEAT</name>
<feature type="repeat" description="TPR" evidence="1">
    <location>
        <begin position="215"/>
        <end position="248"/>
    </location>
</feature>
<dbReference type="Gramene" id="TraesLAC4D03G02476260.1">
    <property type="protein sequence ID" value="TraesLAC4D03G02476260.1"/>
    <property type="gene ID" value="TraesLAC4D03G02476260"/>
</dbReference>
<gene>
    <name evidence="2" type="primary">LOC123098196</name>
</gene>
<dbReference type="EnsemblPlants" id="TraesCS4D02G240100.2">
    <property type="protein sequence ID" value="TraesCS4D02G240100.2"/>
    <property type="gene ID" value="TraesCS4D02G240100"/>
</dbReference>
<dbReference type="STRING" id="4565.A0A3B6JLG1"/>
<proteinExistence type="predicted"/>
<evidence type="ECO:0000313" key="3">
    <source>
        <dbReference type="Proteomes" id="UP000019116"/>
    </source>
</evidence>
<dbReference type="PANTHER" id="PTHR47689:SF3">
    <property type="entry name" value="KINESIN LIGHT CHAIN"/>
    <property type="match status" value="1"/>
</dbReference>
<dbReference type="Gramene" id="TraesSYM4D03G02550780.1">
    <property type="protein sequence ID" value="TraesSYM4D03G02550780.1"/>
    <property type="gene ID" value="TraesSYM4D03G02550780"/>
</dbReference>
<dbReference type="Proteomes" id="UP000019116">
    <property type="component" value="Chromosome 4D"/>
</dbReference>
<keyword evidence="1" id="KW-0802">TPR repeat</keyword>
<organism evidence="2">
    <name type="scientific">Triticum aestivum</name>
    <name type="common">Wheat</name>
    <dbReference type="NCBI Taxonomy" id="4565"/>
    <lineage>
        <taxon>Eukaryota</taxon>
        <taxon>Viridiplantae</taxon>
        <taxon>Streptophyta</taxon>
        <taxon>Embryophyta</taxon>
        <taxon>Tracheophyta</taxon>
        <taxon>Spermatophyta</taxon>
        <taxon>Magnoliopsida</taxon>
        <taxon>Liliopsida</taxon>
        <taxon>Poales</taxon>
        <taxon>Poaceae</taxon>
        <taxon>BOP clade</taxon>
        <taxon>Pooideae</taxon>
        <taxon>Triticodae</taxon>
        <taxon>Triticeae</taxon>
        <taxon>Triticinae</taxon>
        <taxon>Triticum</taxon>
    </lineage>
</organism>
<feature type="repeat" description="TPR" evidence="1">
    <location>
        <begin position="173"/>
        <end position="206"/>
    </location>
</feature>
<dbReference type="Gene3D" id="1.25.40.10">
    <property type="entry name" value="Tetratricopeptide repeat domain"/>
    <property type="match status" value="2"/>
</dbReference>
<dbReference type="AlphaFoldDB" id="A0A3B6JLG1"/>
<dbReference type="GeneID" id="123098196"/>
<dbReference type="Gramene" id="TraesMAC4D03G02520640.1">
    <property type="protein sequence ID" value="TraesMAC4D03G02520640.1"/>
    <property type="gene ID" value="TraesMAC4D03G02520640"/>
</dbReference>
<dbReference type="InterPro" id="IPR011990">
    <property type="entry name" value="TPR-like_helical_dom_sf"/>
</dbReference>
<reference evidence="2" key="1">
    <citation type="submission" date="2018-08" db="EMBL/GenBank/DDBJ databases">
        <authorList>
            <person name="Rossello M."/>
        </authorList>
    </citation>
    <scope>NUCLEOTIDE SEQUENCE [LARGE SCALE GENOMIC DNA]</scope>
    <source>
        <strain evidence="2">cv. Chinese Spring</strain>
    </source>
</reference>
<reference evidence="2" key="2">
    <citation type="submission" date="2018-10" db="UniProtKB">
        <authorList>
            <consortium name="EnsemblPlants"/>
        </authorList>
    </citation>
    <scope>IDENTIFICATION</scope>
</reference>
<dbReference type="Gramene" id="TraesCS4D03G0579200.2">
    <property type="protein sequence ID" value="TraesCS4D03G0579200.2.CDS"/>
    <property type="gene ID" value="TraesCS4D03G0579200"/>
</dbReference>